<accession>A0A8J6CCG4</accession>
<dbReference type="AlphaFoldDB" id="A0A8J6CCG4"/>
<comment type="caution">
    <text evidence="6">The sequence shown here is derived from an EMBL/GenBank/DDBJ whole genome shotgun (WGS) entry which is preliminary data.</text>
</comment>
<organism evidence="6 7">
    <name type="scientific">Diacronema lutheri</name>
    <name type="common">Unicellular marine alga</name>
    <name type="synonym">Monochrysis lutheri</name>
    <dbReference type="NCBI Taxonomy" id="2081491"/>
    <lineage>
        <taxon>Eukaryota</taxon>
        <taxon>Haptista</taxon>
        <taxon>Haptophyta</taxon>
        <taxon>Pavlovophyceae</taxon>
        <taxon>Pavlovales</taxon>
        <taxon>Pavlovaceae</taxon>
        <taxon>Diacronema</taxon>
    </lineage>
</organism>
<keyword evidence="1 3" id="KW-0853">WD repeat</keyword>
<feature type="repeat" description="WD" evidence="3">
    <location>
        <begin position="388"/>
        <end position="429"/>
    </location>
</feature>
<feature type="repeat" description="WD" evidence="3">
    <location>
        <begin position="304"/>
        <end position="345"/>
    </location>
</feature>
<dbReference type="SUPFAM" id="SSF50978">
    <property type="entry name" value="WD40 repeat-like"/>
    <property type="match status" value="1"/>
</dbReference>
<keyword evidence="4" id="KW-0175">Coiled coil</keyword>
<feature type="repeat" description="WD" evidence="3">
    <location>
        <begin position="472"/>
        <end position="506"/>
    </location>
</feature>
<evidence type="ECO:0000256" key="5">
    <source>
        <dbReference type="SAM" id="MobiDB-lite"/>
    </source>
</evidence>
<dbReference type="InterPro" id="IPR050995">
    <property type="entry name" value="WD-F-box_domain-protein"/>
</dbReference>
<dbReference type="CDD" id="cd00200">
    <property type="entry name" value="WD40"/>
    <property type="match status" value="1"/>
</dbReference>
<keyword evidence="7" id="KW-1185">Reference proteome</keyword>
<dbReference type="InterPro" id="IPR015943">
    <property type="entry name" value="WD40/YVTN_repeat-like_dom_sf"/>
</dbReference>
<feature type="repeat" description="WD" evidence="3">
    <location>
        <begin position="430"/>
        <end position="471"/>
    </location>
</feature>
<dbReference type="Pfam" id="PF00400">
    <property type="entry name" value="WD40"/>
    <property type="match status" value="7"/>
</dbReference>
<evidence type="ECO:0000313" key="7">
    <source>
        <dbReference type="Proteomes" id="UP000751190"/>
    </source>
</evidence>
<dbReference type="PANTHER" id="PTHR14604">
    <property type="entry name" value="WD40 REPEAT PF20"/>
    <property type="match status" value="1"/>
</dbReference>
<dbReference type="Gene3D" id="2.130.10.10">
    <property type="entry name" value="YVTN repeat-like/Quinoprotein amine dehydrogenase"/>
    <property type="match status" value="2"/>
</dbReference>
<reference evidence="6" key="1">
    <citation type="submission" date="2021-05" db="EMBL/GenBank/DDBJ databases">
        <title>The genome of the haptophyte Pavlova lutheri (Diacronema luteri, Pavlovales) - a model for lipid biosynthesis in eukaryotic algae.</title>
        <authorList>
            <person name="Hulatt C.J."/>
            <person name="Posewitz M.C."/>
        </authorList>
    </citation>
    <scope>NUCLEOTIDE SEQUENCE</scope>
    <source>
        <strain evidence="6">NIVA-4/92</strain>
    </source>
</reference>
<dbReference type="Proteomes" id="UP000751190">
    <property type="component" value="Unassembled WGS sequence"/>
</dbReference>
<feature type="repeat" description="WD" evidence="3">
    <location>
        <begin position="566"/>
        <end position="599"/>
    </location>
</feature>
<evidence type="ECO:0000256" key="4">
    <source>
        <dbReference type="SAM" id="Coils"/>
    </source>
</evidence>
<evidence type="ECO:0000256" key="2">
    <source>
        <dbReference type="ARBA" id="ARBA00022737"/>
    </source>
</evidence>
<evidence type="ECO:0000313" key="6">
    <source>
        <dbReference type="EMBL" id="KAG8469867.1"/>
    </source>
</evidence>
<dbReference type="EMBL" id="JAGTXO010000002">
    <property type="protein sequence ID" value="KAG8469867.1"/>
    <property type="molecule type" value="Genomic_DNA"/>
</dbReference>
<feature type="repeat" description="WD" evidence="3">
    <location>
        <begin position="346"/>
        <end position="387"/>
    </location>
</feature>
<gene>
    <name evidence="6" type="ORF">KFE25_006322</name>
</gene>
<protein>
    <submittedName>
        <fullName evidence="6">Uncharacterized protein</fullName>
    </submittedName>
</protein>
<dbReference type="PRINTS" id="PR00320">
    <property type="entry name" value="GPROTEINBRPT"/>
</dbReference>
<dbReference type="InterPro" id="IPR019775">
    <property type="entry name" value="WD40_repeat_CS"/>
</dbReference>
<keyword evidence="2" id="KW-0677">Repeat</keyword>
<dbReference type="InterPro" id="IPR036322">
    <property type="entry name" value="WD40_repeat_dom_sf"/>
</dbReference>
<dbReference type="OrthoDB" id="538223at2759"/>
<evidence type="ECO:0000256" key="1">
    <source>
        <dbReference type="ARBA" id="ARBA00022574"/>
    </source>
</evidence>
<dbReference type="PROSITE" id="PS00678">
    <property type="entry name" value="WD_REPEATS_1"/>
    <property type="match status" value="3"/>
</dbReference>
<proteinExistence type="predicted"/>
<evidence type="ECO:0000256" key="3">
    <source>
        <dbReference type="PROSITE-ProRule" id="PRU00221"/>
    </source>
</evidence>
<feature type="region of interest" description="Disordered" evidence="5">
    <location>
        <begin position="255"/>
        <end position="283"/>
    </location>
</feature>
<dbReference type="PROSITE" id="PS50082">
    <property type="entry name" value="WD_REPEATS_2"/>
    <property type="match status" value="6"/>
</dbReference>
<feature type="coiled-coil region" evidence="4">
    <location>
        <begin position="213"/>
        <end position="254"/>
    </location>
</feature>
<dbReference type="InterPro" id="IPR020472">
    <property type="entry name" value="WD40_PAC1"/>
</dbReference>
<sequence length="599" mass="66866">MMASATGGTRQFVEDPAELSGGDETFYLEQVTIDDGDDDEYEYEGVELDDDDVADEGEEDLDQALRTLKLKRGMAVDEPPSAPEKPEIQERPEVVDDFIRNFLRKVGMHKTLDSFQREWYALKEDGKLNEEDVGAVPDVYLRNQYLRDEVKVMKEKVEKMEQIANKARATWDKFRKERDFHKMHHKRVVQEKNKVIADLKRIKNHYADFEPALAAMRKKYEAAMKEKMMMKLERDRLKAKVTALETQVMQLESIRPATDEASVAQRPRPRPTGASLPKQPRPNPFFAFSDEPRAVETYALQATAQAHDVGVAAVAHHPTKQIVATASDDCTWRMWTVPGGELVMSGEGHADWLSSVEFHPHGSHLATGSGDCAVKVWDFRTASCSATFSDHTQAVWDIAWHDLGDFLVSASMDHTAKLWDVVAGKCRSTFRGHVDSINSVCFQPFSENLCTGSGDKTVSLWDCRTALCIQTFYGHLNAVSSVAFSARGDRVASTDADGVVKLWDVRKVAEYCQIYAGPHPANHCAFDRSGSILAVASDDGTVKVFNVDLAACATDDGKASAHLNDLRGHDQAVQCVVFEPNSNKYLVTSSSDASYRIWS</sequence>
<dbReference type="InterPro" id="IPR001680">
    <property type="entry name" value="WD40_rpt"/>
</dbReference>
<dbReference type="OMA" id="VSDDETW"/>
<feature type="coiled-coil region" evidence="4">
    <location>
        <begin position="143"/>
        <end position="170"/>
    </location>
</feature>
<dbReference type="PROSITE" id="PS50294">
    <property type="entry name" value="WD_REPEATS_REGION"/>
    <property type="match status" value="5"/>
</dbReference>
<name>A0A8J6CCG4_DIALT</name>
<dbReference type="PANTHER" id="PTHR14604:SF3">
    <property type="entry name" value="SPERM-ASSOCIATED ANTIGEN 16 PROTEIN"/>
    <property type="match status" value="1"/>
</dbReference>
<feature type="region of interest" description="Disordered" evidence="5">
    <location>
        <begin position="1"/>
        <end position="25"/>
    </location>
</feature>
<dbReference type="SMART" id="SM00320">
    <property type="entry name" value="WD40"/>
    <property type="match status" value="7"/>
</dbReference>